<feature type="domain" description="VOC" evidence="1">
    <location>
        <begin position="151"/>
        <end position="274"/>
    </location>
</feature>
<dbReference type="PANTHER" id="PTHR21366">
    <property type="entry name" value="GLYOXALASE FAMILY PROTEIN"/>
    <property type="match status" value="1"/>
</dbReference>
<dbReference type="CDD" id="cd07237">
    <property type="entry name" value="BphC1-RGP6_C_like"/>
    <property type="match status" value="1"/>
</dbReference>
<evidence type="ECO:0000259" key="1">
    <source>
        <dbReference type="PROSITE" id="PS51819"/>
    </source>
</evidence>
<comment type="caution">
    <text evidence="2">The sequence shown here is derived from an EMBL/GenBank/DDBJ whole genome shotgun (WGS) entry which is preliminary data.</text>
</comment>
<dbReference type="AlphaFoldDB" id="A0A370NK69"/>
<dbReference type="PANTHER" id="PTHR21366:SF14">
    <property type="entry name" value="GLYOXALASE DOMAIN-CONTAINING PROTEIN 5"/>
    <property type="match status" value="1"/>
</dbReference>
<gene>
    <name evidence="2" type="ORF">DN412_33780</name>
</gene>
<name>A0A370NK69_9BURK</name>
<dbReference type="PROSITE" id="PS51819">
    <property type="entry name" value="VOC"/>
    <property type="match status" value="2"/>
</dbReference>
<dbReference type="Pfam" id="PF00903">
    <property type="entry name" value="Glyoxalase"/>
    <property type="match status" value="1"/>
</dbReference>
<evidence type="ECO:0000313" key="3">
    <source>
        <dbReference type="Proteomes" id="UP000255165"/>
    </source>
</evidence>
<dbReference type="InterPro" id="IPR050383">
    <property type="entry name" value="GlyoxalaseI/FosfomycinResist"/>
</dbReference>
<sequence length="304" mass="33967">MTDFPAEISSLGYVILGVKDLDAWTIFARDILGFQVCARGGAESLDLRMDERLQRVVLERNDADDLLEAGWEFDTEEQLTRYVEQLRAYGVGVEQAGPEECRRRRVESLYRCDDPNGFRHGFYYGPAIAPMSNAFRSTVMRGPGFETGALGLGHIVTRSADAKKTIDFYRSGLGLRVSDYIRAEVMPGKTFEVTFMHTATGRHHSLATGELPGEKLLGHLMVQVKDMNDVGLAYERCLAAGLPIVMHLGHHPNDHMFSFYVRSPSGFAIEYGHGGIVIDDATWKVVTHSRLSDWGHQRGEMPRG</sequence>
<dbReference type="CDD" id="cd07252">
    <property type="entry name" value="BphC1-RGP6_N_like"/>
    <property type="match status" value="1"/>
</dbReference>
<dbReference type="Gene3D" id="3.10.180.10">
    <property type="entry name" value="2,3-Dihydroxybiphenyl 1,2-Dioxygenase, domain 1"/>
    <property type="match status" value="2"/>
</dbReference>
<dbReference type="Pfam" id="PF22632">
    <property type="entry name" value="BphC_D1"/>
    <property type="match status" value="1"/>
</dbReference>
<dbReference type="InterPro" id="IPR037523">
    <property type="entry name" value="VOC_core"/>
</dbReference>
<dbReference type="InterPro" id="IPR029068">
    <property type="entry name" value="Glyas_Bleomycin-R_OHBP_Dase"/>
</dbReference>
<protein>
    <submittedName>
        <fullName evidence="2">Glyoxalase</fullName>
    </submittedName>
</protein>
<dbReference type="SUPFAM" id="SSF54593">
    <property type="entry name" value="Glyoxalase/Bleomycin resistance protein/Dihydroxybiphenyl dioxygenase"/>
    <property type="match status" value="2"/>
</dbReference>
<proteinExistence type="predicted"/>
<dbReference type="InterPro" id="IPR004360">
    <property type="entry name" value="Glyas_Fos-R_dOase_dom"/>
</dbReference>
<dbReference type="EMBL" id="QKWJ01000075">
    <property type="protein sequence ID" value="RDK05995.1"/>
    <property type="molecule type" value="Genomic_DNA"/>
</dbReference>
<accession>A0A370NK69</accession>
<feature type="domain" description="VOC" evidence="1">
    <location>
        <begin position="10"/>
        <end position="125"/>
    </location>
</feature>
<evidence type="ECO:0000313" key="2">
    <source>
        <dbReference type="EMBL" id="RDK05995.1"/>
    </source>
</evidence>
<dbReference type="RefSeq" id="WP_115215566.1">
    <property type="nucleotide sequence ID" value="NZ_QKWJ01000075.1"/>
</dbReference>
<reference evidence="3" key="1">
    <citation type="submission" date="2018-06" db="EMBL/GenBank/DDBJ databases">
        <authorList>
            <person name="Feng T."/>
            <person name="Jeon C.O."/>
        </authorList>
    </citation>
    <scope>NUCLEOTIDE SEQUENCE [LARGE SCALE GENOMIC DNA]</scope>
    <source>
        <strain evidence="3">S23</strain>
    </source>
</reference>
<keyword evidence="3" id="KW-1185">Reference proteome</keyword>
<dbReference type="Proteomes" id="UP000255165">
    <property type="component" value="Unassembled WGS sequence"/>
</dbReference>
<organism evidence="2 3">
    <name type="scientific">Cupriavidus lacunae</name>
    <dbReference type="NCBI Taxonomy" id="2666307"/>
    <lineage>
        <taxon>Bacteria</taxon>
        <taxon>Pseudomonadati</taxon>
        <taxon>Pseudomonadota</taxon>
        <taxon>Betaproteobacteria</taxon>
        <taxon>Burkholderiales</taxon>
        <taxon>Burkholderiaceae</taxon>
        <taxon>Cupriavidus</taxon>
    </lineage>
</organism>